<evidence type="ECO:0000256" key="2">
    <source>
        <dbReference type="ARBA" id="ARBA00009477"/>
    </source>
</evidence>
<comment type="caution">
    <text evidence="9">The sequence shown here is derived from an EMBL/GenBank/DDBJ whole genome shotgun (WGS) entry which is preliminary data.</text>
</comment>
<dbReference type="Gene3D" id="2.40.30.170">
    <property type="match status" value="1"/>
</dbReference>
<reference evidence="9" key="2">
    <citation type="submission" date="2022-01" db="EMBL/GenBank/DDBJ databases">
        <authorList>
            <person name="Zivanovic Y."/>
            <person name="Moreira D."/>
            <person name="Lopez-Garcia P."/>
        </authorList>
    </citation>
    <scope>NUCLEOTIDE SEQUENCE</scope>
    <source>
        <strain evidence="9">G9</strain>
    </source>
</reference>
<dbReference type="RefSeq" id="WP_277867081.1">
    <property type="nucleotide sequence ID" value="NZ_JAKKUT010000002.1"/>
</dbReference>
<feature type="region of interest" description="Disordered" evidence="7">
    <location>
        <begin position="1"/>
        <end position="35"/>
    </location>
</feature>
<reference evidence="9" key="1">
    <citation type="journal article" date="2022" name="Genome Biol. Evol.">
        <title>A New Gene Family Diagnostic for Intracellular Biomineralization of Amorphous Ca Carbonates by Cyanobacteria.</title>
        <authorList>
            <person name="Benzerara K."/>
            <person name="Duprat E."/>
            <person name="Bitard-Feildel T."/>
            <person name="Caumes G."/>
            <person name="Cassier-Chauvat C."/>
            <person name="Chauvat F."/>
            <person name="Dezi M."/>
            <person name="Diop S.I."/>
            <person name="Gaschignard G."/>
            <person name="Gorgen S."/>
            <person name="Gugger M."/>
            <person name="Lopez-Garcia P."/>
            <person name="Millet M."/>
            <person name="Skouri-Panet F."/>
            <person name="Moreira D."/>
            <person name="Callebaut I."/>
        </authorList>
    </citation>
    <scope>NUCLEOTIDE SEQUENCE</scope>
    <source>
        <strain evidence="9">G9</strain>
    </source>
</reference>
<dbReference type="PANTHER" id="PTHR30386">
    <property type="entry name" value="MEMBRANE FUSION SUBUNIT OF EMRAB-TOLC MULTIDRUG EFFLUX PUMP"/>
    <property type="match status" value="1"/>
</dbReference>
<evidence type="ECO:0000256" key="1">
    <source>
        <dbReference type="ARBA" id="ARBA00004167"/>
    </source>
</evidence>
<accession>A0ABT6F057</accession>
<keyword evidence="4 8" id="KW-1133">Transmembrane helix</keyword>
<protein>
    <submittedName>
        <fullName evidence="9">HlyD family efflux transporter periplasmic adaptor subunit</fullName>
    </submittedName>
</protein>
<evidence type="ECO:0000256" key="7">
    <source>
        <dbReference type="SAM" id="MobiDB-lite"/>
    </source>
</evidence>
<gene>
    <name evidence="9" type="ORF">L3556_09705</name>
</gene>
<feature type="coiled-coil region" evidence="6">
    <location>
        <begin position="226"/>
        <end position="317"/>
    </location>
</feature>
<dbReference type="PANTHER" id="PTHR30386:SF26">
    <property type="entry name" value="TRANSPORT PROTEIN COMB"/>
    <property type="match status" value="1"/>
</dbReference>
<organism evidence="9 10">
    <name type="scientific">Candidatus Synechococcus calcipolaris G9</name>
    <dbReference type="NCBI Taxonomy" id="1497997"/>
    <lineage>
        <taxon>Bacteria</taxon>
        <taxon>Bacillati</taxon>
        <taxon>Cyanobacteriota</taxon>
        <taxon>Cyanophyceae</taxon>
        <taxon>Synechococcales</taxon>
        <taxon>Synechococcaceae</taxon>
        <taxon>Synechococcus</taxon>
    </lineage>
</organism>
<evidence type="ECO:0000313" key="10">
    <source>
        <dbReference type="Proteomes" id="UP001154265"/>
    </source>
</evidence>
<feature type="transmembrane region" description="Helical" evidence="8">
    <location>
        <begin position="43"/>
        <end position="64"/>
    </location>
</feature>
<evidence type="ECO:0000313" key="9">
    <source>
        <dbReference type="EMBL" id="MDG2991201.1"/>
    </source>
</evidence>
<sequence>MKTQKLDSLPMSSPKNLPTSSTTQERLEPNSVEPQRVRVKRSVAANLVVVAASIGVLAFTADFFHRHLTVVRSRDAVVNGVLVTLRAPENGTIVDLITRVGDFIDPEDGPLAVIENDRASEETPQTIESEIARQRGELAAAQAKLQQLQGVLASAQGDAENQRNLEIIESNLQVAAAQAELQSARAKLEDAQARQRLATINNKRFSSLAAQGVVSQAQADAALTELQQSQAQVRSQQRIVDSLARKVEALKTEVKAAQRGLTLRNTRSNYDPRLRLQELQMQIGAQEAVIAGIEEAIAAQQTRLLQAEKELQQQQTSLVDSPVSGVVWEANARNGMFIQQGEPIMQVLDCDRRWVDVFVDEKYIKLLAPGTKATIELYGGGNRQHFRGTVSHIRSGLGRLTPGEAQALPIPENYPRQSQIRVEFDPGESVNKNAFCYVGYTGQVTFDIRR</sequence>
<evidence type="ECO:0000256" key="4">
    <source>
        <dbReference type="ARBA" id="ARBA00022989"/>
    </source>
</evidence>
<evidence type="ECO:0000256" key="8">
    <source>
        <dbReference type="SAM" id="Phobius"/>
    </source>
</evidence>
<dbReference type="Proteomes" id="UP001154265">
    <property type="component" value="Unassembled WGS sequence"/>
</dbReference>
<evidence type="ECO:0000256" key="3">
    <source>
        <dbReference type="ARBA" id="ARBA00022692"/>
    </source>
</evidence>
<name>A0ABT6F057_9SYNE</name>
<keyword evidence="3 8" id="KW-0812">Transmembrane</keyword>
<comment type="similarity">
    <text evidence="2">Belongs to the membrane fusion protein (MFP) (TC 8.A.1) family.</text>
</comment>
<dbReference type="Gene3D" id="1.10.287.470">
    <property type="entry name" value="Helix hairpin bin"/>
    <property type="match status" value="1"/>
</dbReference>
<keyword evidence="6" id="KW-0175">Coiled coil</keyword>
<feature type="coiled-coil region" evidence="6">
    <location>
        <begin position="131"/>
        <end position="201"/>
    </location>
</feature>
<dbReference type="InterPro" id="IPR050739">
    <property type="entry name" value="MFP"/>
</dbReference>
<keyword evidence="10" id="KW-1185">Reference proteome</keyword>
<feature type="compositionally biased region" description="Polar residues" evidence="7">
    <location>
        <begin position="10"/>
        <end position="24"/>
    </location>
</feature>
<evidence type="ECO:0000256" key="5">
    <source>
        <dbReference type="ARBA" id="ARBA00023136"/>
    </source>
</evidence>
<dbReference type="EMBL" id="JAKKUT010000002">
    <property type="protein sequence ID" value="MDG2991201.1"/>
    <property type="molecule type" value="Genomic_DNA"/>
</dbReference>
<comment type="subcellular location">
    <subcellularLocation>
        <location evidence="1">Membrane</location>
        <topology evidence="1">Single-pass membrane protein</topology>
    </subcellularLocation>
</comment>
<evidence type="ECO:0000256" key="6">
    <source>
        <dbReference type="SAM" id="Coils"/>
    </source>
</evidence>
<keyword evidence="5 8" id="KW-0472">Membrane</keyword>
<proteinExistence type="inferred from homology"/>